<comment type="subcellular location">
    <subcellularLocation>
        <location evidence="2">Cell membrane</location>
        <topology evidence="2">Multi-pass membrane protein</topology>
    </subcellularLocation>
    <subcellularLocation>
        <location evidence="1">Lysosome membrane</location>
        <topology evidence="1">Multi-pass membrane protein</topology>
    </subcellularLocation>
</comment>
<proteinExistence type="inferred from homology"/>
<dbReference type="Proteomes" id="UP000186040">
    <property type="component" value="Unassembled WGS sequence"/>
</dbReference>
<comment type="catalytic activity">
    <reaction evidence="21">
        <text>L-lysyl-glycine(out) = L-lysyl-glycine(in)</text>
        <dbReference type="Rhea" id="RHEA:79407"/>
        <dbReference type="ChEBI" id="CHEBI:191202"/>
    </reaction>
</comment>
<evidence type="ECO:0000256" key="1">
    <source>
        <dbReference type="ARBA" id="ARBA00004155"/>
    </source>
</evidence>
<accession>A0A1Q9LQ35</accession>
<evidence type="ECO:0000256" key="19">
    <source>
        <dbReference type="ARBA" id="ARBA00044912"/>
    </source>
</evidence>
<evidence type="ECO:0000256" key="9">
    <source>
        <dbReference type="ARBA" id="ARBA00044876"/>
    </source>
</evidence>
<dbReference type="EMBL" id="MKQR01000007">
    <property type="protein sequence ID" value="OLR94135.1"/>
    <property type="molecule type" value="Genomic_DNA"/>
</dbReference>
<evidence type="ECO:0000256" key="5">
    <source>
        <dbReference type="ARBA" id="ARBA00022692"/>
    </source>
</evidence>
<dbReference type="InterPro" id="IPR052187">
    <property type="entry name" value="MFSD1"/>
</dbReference>
<comment type="catalytic activity">
    <reaction evidence="17">
        <text>L-lysyl-L-lysine(out) = L-lysyl-L-lysine(in)</text>
        <dbReference type="Rhea" id="RHEA:79403"/>
        <dbReference type="ChEBI" id="CHEBI:229956"/>
    </reaction>
</comment>
<evidence type="ECO:0000256" key="25">
    <source>
        <dbReference type="ARBA" id="ARBA00046376"/>
    </source>
</evidence>
<evidence type="ECO:0000256" key="7">
    <source>
        <dbReference type="ARBA" id="ARBA00023136"/>
    </source>
</evidence>
<keyword evidence="8" id="KW-0458">Lysosome</keyword>
<keyword evidence="29" id="KW-1185">Reference proteome</keyword>
<evidence type="ECO:0000256" key="26">
    <source>
        <dbReference type="SAM" id="Phobius"/>
    </source>
</evidence>
<reference evidence="28 29" key="1">
    <citation type="submission" date="2016-10" db="EMBL/GenBank/DDBJ databases">
        <title>The Draft Genome Sequence of Actinokineospora bangkokensis 44EHWT reveals the biosynthetic pathway of antifungal compounds Thailandins with unusual extender unit butylmalonyl-CoA.</title>
        <authorList>
            <person name="Greule A."/>
            <person name="Intra B."/>
            <person name="Flemming S."/>
            <person name="Rommel M.G."/>
            <person name="Panbangred W."/>
            <person name="Bechthold A."/>
        </authorList>
    </citation>
    <scope>NUCLEOTIDE SEQUENCE [LARGE SCALE GENOMIC DNA]</scope>
    <source>
        <strain evidence="28 29">44EHW</strain>
    </source>
</reference>
<evidence type="ECO:0000256" key="17">
    <source>
        <dbReference type="ARBA" id="ARBA00044900"/>
    </source>
</evidence>
<evidence type="ECO:0000313" key="29">
    <source>
        <dbReference type="Proteomes" id="UP000186040"/>
    </source>
</evidence>
<keyword evidence="6 26" id="KW-1133">Transmembrane helix</keyword>
<feature type="transmembrane region" description="Helical" evidence="26">
    <location>
        <begin position="170"/>
        <end position="191"/>
    </location>
</feature>
<dbReference type="PANTHER" id="PTHR23512">
    <property type="entry name" value="MAJOR FACILITATOR SUPERFAMILY DOMAIN-CONTAINING PROTEIN 1"/>
    <property type="match status" value="1"/>
</dbReference>
<evidence type="ECO:0000256" key="24">
    <source>
        <dbReference type="ARBA" id="ARBA00045709"/>
    </source>
</evidence>
<comment type="catalytic activity">
    <reaction evidence="9">
        <text>L-lysyl-L-alanine(out) = L-lysyl-L-alanine(in)</text>
        <dbReference type="Rhea" id="RHEA:79399"/>
        <dbReference type="ChEBI" id="CHEBI:229954"/>
    </reaction>
</comment>
<comment type="catalytic activity">
    <reaction evidence="15">
        <text>L-aspartyl-L-lysine(out) = L-aspartyl-L-lysine(in)</text>
        <dbReference type="Rhea" id="RHEA:79411"/>
        <dbReference type="ChEBI" id="CHEBI:229953"/>
    </reaction>
</comment>
<dbReference type="InterPro" id="IPR011701">
    <property type="entry name" value="MFS"/>
</dbReference>
<comment type="catalytic activity">
    <reaction evidence="11">
        <text>L-alpha-aminoacyl-L-arginine(out) = L-alpha-aminoacyl-L-arginine(in)</text>
        <dbReference type="Rhea" id="RHEA:79367"/>
        <dbReference type="ChEBI" id="CHEBI:229968"/>
    </reaction>
</comment>
<comment type="catalytic activity">
    <reaction evidence="10">
        <text>L-histidyl-glycine(out) = L-histidyl-glycine(in)</text>
        <dbReference type="Rhea" id="RHEA:79395"/>
        <dbReference type="ChEBI" id="CHEBI:229957"/>
    </reaction>
</comment>
<evidence type="ECO:0000259" key="27">
    <source>
        <dbReference type="PROSITE" id="PS50850"/>
    </source>
</evidence>
<evidence type="ECO:0000256" key="15">
    <source>
        <dbReference type="ARBA" id="ARBA00044898"/>
    </source>
</evidence>
<name>A0A1Q9LQ35_9PSEU</name>
<feature type="transmembrane region" description="Helical" evidence="26">
    <location>
        <begin position="260"/>
        <end position="280"/>
    </location>
</feature>
<dbReference type="GO" id="GO:0005765">
    <property type="term" value="C:lysosomal membrane"/>
    <property type="evidence" value="ECO:0007669"/>
    <property type="project" value="UniProtKB-SubCell"/>
</dbReference>
<evidence type="ECO:0000256" key="13">
    <source>
        <dbReference type="ARBA" id="ARBA00044891"/>
    </source>
</evidence>
<evidence type="ECO:0000256" key="8">
    <source>
        <dbReference type="ARBA" id="ARBA00023228"/>
    </source>
</evidence>
<comment type="similarity">
    <text evidence="3">Belongs to the major facilitator superfamily.</text>
</comment>
<evidence type="ECO:0000256" key="20">
    <source>
        <dbReference type="ARBA" id="ARBA00044919"/>
    </source>
</evidence>
<comment type="catalytic activity">
    <reaction evidence="20">
        <text>L-alanyl-L-lysine(out) = L-alanyl-L-lysine(in)</text>
        <dbReference type="Rhea" id="RHEA:79415"/>
        <dbReference type="ChEBI" id="CHEBI:192470"/>
    </reaction>
</comment>
<dbReference type="InterPro" id="IPR020846">
    <property type="entry name" value="MFS_dom"/>
</dbReference>
<evidence type="ECO:0000256" key="14">
    <source>
        <dbReference type="ARBA" id="ARBA00044893"/>
    </source>
</evidence>
<dbReference type="Pfam" id="PF07690">
    <property type="entry name" value="MFS_1"/>
    <property type="match status" value="1"/>
</dbReference>
<evidence type="ECO:0000256" key="23">
    <source>
        <dbReference type="ARBA" id="ARBA00045018"/>
    </source>
</evidence>
<feature type="transmembrane region" description="Helical" evidence="26">
    <location>
        <begin position="17"/>
        <end position="36"/>
    </location>
</feature>
<dbReference type="PANTHER" id="PTHR23512:SF3">
    <property type="entry name" value="MAJOR FACILITATOR SUPERFAMILY DOMAIN-CONTAINING PROTEIN 1"/>
    <property type="match status" value="1"/>
</dbReference>
<keyword evidence="7 26" id="KW-0472">Membrane</keyword>
<gene>
    <name evidence="28" type="ORF">BJP25_09985</name>
</gene>
<comment type="caution">
    <text evidence="28">The sequence shown here is derived from an EMBL/GenBank/DDBJ whole genome shotgun (WGS) entry which is preliminary data.</text>
</comment>
<feature type="transmembrane region" description="Helical" evidence="26">
    <location>
        <begin position="227"/>
        <end position="248"/>
    </location>
</feature>
<feature type="domain" description="Major facilitator superfamily (MFS) profile" evidence="27">
    <location>
        <begin position="19"/>
        <end position="416"/>
    </location>
</feature>
<comment type="subunit">
    <text evidence="25">Homodimer. Interacts with lysosomal protein GLMP (via lumenal domain); the interaction starts while both proteins are still in the endoplasmic reticulum and is required for stabilization of MFSD1 in lysosomes but has no direct effect on its targeting to lysosomes or transporter activity.</text>
</comment>
<feature type="transmembrane region" description="Helical" evidence="26">
    <location>
        <begin position="355"/>
        <end position="378"/>
    </location>
</feature>
<dbReference type="OrthoDB" id="4332123at2"/>
<evidence type="ECO:0000256" key="6">
    <source>
        <dbReference type="ARBA" id="ARBA00022989"/>
    </source>
</evidence>
<evidence type="ECO:0000313" key="28">
    <source>
        <dbReference type="EMBL" id="OLR94135.1"/>
    </source>
</evidence>
<comment type="function">
    <text evidence="24">Lysosomal dipeptide uniporter that selectively exports lysine, arginine or histidine-containing dipeptides with a net positive charge from the lysosome lumen into the cytosol. Could play a role in a specific type of protein O-glycosylation indirectly regulating macrophages migration and tissue invasion. Also essential for liver homeostasis.</text>
</comment>
<dbReference type="SUPFAM" id="SSF103473">
    <property type="entry name" value="MFS general substrate transporter"/>
    <property type="match status" value="1"/>
</dbReference>
<feature type="transmembrane region" description="Helical" evidence="26">
    <location>
        <begin position="140"/>
        <end position="164"/>
    </location>
</feature>
<dbReference type="Gene3D" id="1.20.1250.20">
    <property type="entry name" value="MFS general substrate transporter like domains"/>
    <property type="match status" value="2"/>
</dbReference>
<dbReference type="InterPro" id="IPR036259">
    <property type="entry name" value="MFS_trans_sf"/>
</dbReference>
<feature type="transmembrane region" description="Helical" evidence="26">
    <location>
        <begin position="80"/>
        <end position="102"/>
    </location>
</feature>
<comment type="catalytic activity">
    <reaction evidence="19">
        <text>L-histidyl-L-alpha-amino acid(out) = L-histidyl-L-alpha-amino acid(in)</text>
        <dbReference type="Rhea" id="RHEA:79379"/>
        <dbReference type="ChEBI" id="CHEBI:229964"/>
    </reaction>
</comment>
<evidence type="ECO:0000256" key="2">
    <source>
        <dbReference type="ARBA" id="ARBA00004651"/>
    </source>
</evidence>
<feature type="transmembrane region" description="Helical" evidence="26">
    <location>
        <begin position="390"/>
        <end position="410"/>
    </location>
</feature>
<dbReference type="STRING" id="1193682.BJP25_09985"/>
<dbReference type="CDD" id="cd06174">
    <property type="entry name" value="MFS"/>
    <property type="match status" value="1"/>
</dbReference>
<evidence type="ECO:0000256" key="3">
    <source>
        <dbReference type="ARBA" id="ARBA00008335"/>
    </source>
</evidence>
<dbReference type="AlphaFoldDB" id="A0A1Q9LQ35"/>
<dbReference type="GO" id="GO:0005886">
    <property type="term" value="C:plasma membrane"/>
    <property type="evidence" value="ECO:0007669"/>
    <property type="project" value="UniProtKB-SubCell"/>
</dbReference>
<protein>
    <recommendedName>
        <fullName evidence="22">Lysosomal dipeptide transporter MFSD1</fullName>
    </recommendedName>
    <alternativeName>
        <fullName evidence="23">Major facilitator superfamily domain-containing protein 1</fullName>
    </alternativeName>
</protein>
<comment type="catalytic activity">
    <reaction evidence="16">
        <text>L-arginyl-L-alpha-amino acid(out) = L-arginyl-L-alpha-amino acid(in)</text>
        <dbReference type="Rhea" id="RHEA:79371"/>
        <dbReference type="ChEBI" id="CHEBI:84315"/>
    </reaction>
</comment>
<keyword evidence="4" id="KW-0813">Transport</keyword>
<evidence type="ECO:0000256" key="11">
    <source>
        <dbReference type="ARBA" id="ARBA00044881"/>
    </source>
</evidence>
<evidence type="ECO:0000256" key="10">
    <source>
        <dbReference type="ARBA" id="ARBA00044878"/>
    </source>
</evidence>
<evidence type="ECO:0000256" key="16">
    <source>
        <dbReference type="ARBA" id="ARBA00044899"/>
    </source>
</evidence>
<comment type="catalytic activity">
    <reaction evidence="18">
        <text>L-arginyl-glycine(out) = L-arginyl-glycine(in)</text>
        <dbReference type="Rhea" id="RHEA:79391"/>
        <dbReference type="ChEBI" id="CHEBI:229955"/>
    </reaction>
</comment>
<evidence type="ECO:0000256" key="22">
    <source>
        <dbReference type="ARBA" id="ARBA00044985"/>
    </source>
</evidence>
<feature type="transmembrane region" description="Helical" evidence="26">
    <location>
        <begin position="292"/>
        <end position="315"/>
    </location>
</feature>
<keyword evidence="5 26" id="KW-0812">Transmembrane</keyword>
<comment type="catalytic activity">
    <reaction evidence="13">
        <text>L-lysyl-L-alpha-amino acid(out) = L-lysyl-L-alpha-amino acid(in)</text>
        <dbReference type="Rhea" id="RHEA:79387"/>
        <dbReference type="ChEBI" id="CHEBI:229965"/>
    </reaction>
</comment>
<evidence type="ECO:0000256" key="4">
    <source>
        <dbReference type="ARBA" id="ARBA00022448"/>
    </source>
</evidence>
<comment type="catalytic activity">
    <reaction evidence="14">
        <text>L-alpha-aminoacyl-L-lysine(out) = L-alpha-aminoacyl-L-lysine(in)</text>
        <dbReference type="Rhea" id="RHEA:79383"/>
        <dbReference type="ChEBI" id="CHEBI:229966"/>
    </reaction>
</comment>
<evidence type="ECO:0000256" key="21">
    <source>
        <dbReference type="ARBA" id="ARBA00044924"/>
    </source>
</evidence>
<dbReference type="PROSITE" id="PS50850">
    <property type="entry name" value="MFS"/>
    <property type="match status" value="1"/>
</dbReference>
<feature type="transmembrane region" description="Helical" evidence="26">
    <location>
        <begin position="321"/>
        <end position="343"/>
    </location>
</feature>
<dbReference type="GO" id="GO:0022857">
    <property type="term" value="F:transmembrane transporter activity"/>
    <property type="evidence" value="ECO:0007669"/>
    <property type="project" value="InterPro"/>
</dbReference>
<sequence length="454" mass="47439">MSSVAAPLGARTGRRTLLIWTAAAVVYLLAVFHRSSLGVAGLEAADRFHIGSAALGTFTVLQIGVYAAMQVPTGLLVDRFGPRAVLTTAAAFMGVGQLLFAVASAFPLALLARATLGMGDAMTFVSVLRLCAAHFPRDRYATYTALTAAFGMVGNLAATVPLTLLLDSAGWTATFAAAGALTSCYALVVALRVRDTPRGTPAQTTALSAREVAQHVRAAWSVPGTRLGFWVHFSTMFAPSSLGLLWGFPYLVQAQGMTAAQAGSVLSLLVLVALVLGPAIGELTARHPTARLPFVWAYLGTATAVWAVLLGWPGGVVPKPLVVVAIGLLSIGGPASSIAFALARDYNPIARVGTATGVVNVGGFCAITVTCLSVGVLLGGNTADATPADFRVAFLAIAVLLVLGTWRTWVWWRRARAAVFAARERGEAVPVRIRRRVFDLPALPVAEVRPERVA</sequence>
<dbReference type="RefSeq" id="WP_075973516.1">
    <property type="nucleotide sequence ID" value="NZ_MKQR01000007.1"/>
</dbReference>
<comment type="catalytic activity">
    <reaction evidence="12">
        <text>L-alpha-aminoacyl-L-histidine(out) = L-alpha-aminoacyl-L-histidine(in)</text>
        <dbReference type="Rhea" id="RHEA:79375"/>
        <dbReference type="ChEBI" id="CHEBI:229967"/>
    </reaction>
</comment>
<evidence type="ECO:0000256" key="12">
    <source>
        <dbReference type="ARBA" id="ARBA00044884"/>
    </source>
</evidence>
<feature type="transmembrane region" description="Helical" evidence="26">
    <location>
        <begin position="48"/>
        <end position="68"/>
    </location>
</feature>
<evidence type="ECO:0000256" key="18">
    <source>
        <dbReference type="ARBA" id="ARBA00044903"/>
    </source>
</evidence>
<organism evidence="28 29">
    <name type="scientific">Actinokineospora bangkokensis</name>
    <dbReference type="NCBI Taxonomy" id="1193682"/>
    <lineage>
        <taxon>Bacteria</taxon>
        <taxon>Bacillati</taxon>
        <taxon>Actinomycetota</taxon>
        <taxon>Actinomycetes</taxon>
        <taxon>Pseudonocardiales</taxon>
        <taxon>Pseudonocardiaceae</taxon>
        <taxon>Actinokineospora</taxon>
    </lineage>
</organism>